<dbReference type="GO" id="GO:0070573">
    <property type="term" value="F:metallodipeptidase activity"/>
    <property type="evidence" value="ECO:0007669"/>
    <property type="project" value="InterPro"/>
</dbReference>
<evidence type="ECO:0000256" key="9">
    <source>
        <dbReference type="ARBA" id="ARBA00023049"/>
    </source>
</evidence>
<protein>
    <submittedName>
        <fullName evidence="12">Uncharacterized protein</fullName>
    </submittedName>
</protein>
<dbReference type="GO" id="GO:0046872">
    <property type="term" value="F:metal ion binding"/>
    <property type="evidence" value="ECO:0007669"/>
    <property type="project" value="UniProtKB-KW"/>
</dbReference>
<keyword evidence="11" id="KW-0325">Glycoprotein</keyword>
<comment type="caution">
    <text evidence="12">The sequence shown here is derived from an EMBL/GenBank/DDBJ whole genome shotgun (WGS) entry which is preliminary data.</text>
</comment>
<dbReference type="AlphaFoldDB" id="A0A9J6GL25"/>
<dbReference type="PANTHER" id="PTHR12053:SF3">
    <property type="entry name" value="CARBOXYPEPTIDASE Q"/>
    <property type="match status" value="1"/>
</dbReference>
<accession>A0A9J6GL25</accession>
<keyword evidence="10" id="KW-0865">Zymogen</keyword>
<keyword evidence="5" id="KW-0479">Metal-binding</keyword>
<evidence type="ECO:0000256" key="7">
    <source>
        <dbReference type="ARBA" id="ARBA00022801"/>
    </source>
</evidence>
<dbReference type="OrthoDB" id="10013407at2759"/>
<keyword evidence="4" id="KW-0645">Protease</keyword>
<comment type="subcellular location">
    <subcellularLocation>
        <location evidence="1">Secreted</location>
    </subcellularLocation>
</comment>
<reference evidence="12 13" key="1">
    <citation type="journal article" date="2020" name="Cell">
        <title>Large-Scale Comparative Analyses of Tick Genomes Elucidate Their Genetic Diversity and Vector Capacities.</title>
        <authorList>
            <consortium name="Tick Genome and Microbiome Consortium (TIGMIC)"/>
            <person name="Jia N."/>
            <person name="Wang J."/>
            <person name="Shi W."/>
            <person name="Du L."/>
            <person name="Sun Y."/>
            <person name="Zhan W."/>
            <person name="Jiang J.F."/>
            <person name="Wang Q."/>
            <person name="Zhang B."/>
            <person name="Ji P."/>
            <person name="Bell-Sakyi L."/>
            <person name="Cui X.M."/>
            <person name="Yuan T.T."/>
            <person name="Jiang B.G."/>
            <person name="Yang W.F."/>
            <person name="Lam T.T."/>
            <person name="Chang Q.C."/>
            <person name="Ding S.J."/>
            <person name="Wang X.J."/>
            <person name="Zhu J.G."/>
            <person name="Ruan X.D."/>
            <person name="Zhao L."/>
            <person name="Wei J.T."/>
            <person name="Ye R.Z."/>
            <person name="Que T.C."/>
            <person name="Du C.H."/>
            <person name="Zhou Y.H."/>
            <person name="Cheng J.X."/>
            <person name="Dai P.F."/>
            <person name="Guo W.B."/>
            <person name="Han X.H."/>
            <person name="Huang E.J."/>
            <person name="Li L.F."/>
            <person name="Wei W."/>
            <person name="Gao Y.C."/>
            <person name="Liu J.Z."/>
            <person name="Shao H.Z."/>
            <person name="Wang X."/>
            <person name="Wang C.C."/>
            <person name="Yang T.C."/>
            <person name="Huo Q.B."/>
            <person name="Li W."/>
            <person name="Chen H.Y."/>
            <person name="Chen S.E."/>
            <person name="Zhou L.G."/>
            <person name="Ni X.B."/>
            <person name="Tian J.H."/>
            <person name="Sheng Y."/>
            <person name="Liu T."/>
            <person name="Pan Y.S."/>
            <person name="Xia L.Y."/>
            <person name="Li J."/>
            <person name="Zhao F."/>
            <person name="Cao W.C."/>
        </authorList>
    </citation>
    <scope>NUCLEOTIDE SEQUENCE [LARGE SCALE GENOMIC DNA]</scope>
    <source>
        <strain evidence="12">HaeL-2018</strain>
    </source>
</reference>
<dbReference type="GO" id="GO:0005615">
    <property type="term" value="C:extracellular space"/>
    <property type="evidence" value="ECO:0007669"/>
    <property type="project" value="TreeGrafter"/>
</dbReference>
<dbReference type="GO" id="GO:0043171">
    <property type="term" value="P:peptide catabolic process"/>
    <property type="evidence" value="ECO:0007669"/>
    <property type="project" value="TreeGrafter"/>
</dbReference>
<evidence type="ECO:0000256" key="5">
    <source>
        <dbReference type="ARBA" id="ARBA00022723"/>
    </source>
</evidence>
<evidence type="ECO:0000256" key="2">
    <source>
        <dbReference type="ARBA" id="ARBA00010918"/>
    </source>
</evidence>
<comment type="similarity">
    <text evidence="2">Belongs to the peptidase M28 family.</text>
</comment>
<evidence type="ECO:0000256" key="10">
    <source>
        <dbReference type="ARBA" id="ARBA00023145"/>
    </source>
</evidence>
<evidence type="ECO:0000256" key="4">
    <source>
        <dbReference type="ARBA" id="ARBA00022670"/>
    </source>
</evidence>
<dbReference type="EMBL" id="JABSTR010000008">
    <property type="protein sequence ID" value="KAH9376301.1"/>
    <property type="molecule type" value="Genomic_DNA"/>
</dbReference>
<keyword evidence="7" id="KW-0378">Hydrolase</keyword>
<dbReference type="Proteomes" id="UP000821853">
    <property type="component" value="Unassembled WGS sequence"/>
</dbReference>
<name>A0A9J6GL25_HAELO</name>
<keyword evidence="6" id="KW-0732">Signal</keyword>
<dbReference type="VEuPathDB" id="VectorBase:HLOH_044533"/>
<dbReference type="InterPro" id="IPR039866">
    <property type="entry name" value="CPQ"/>
</dbReference>
<keyword evidence="9" id="KW-0482">Metalloprotease</keyword>
<dbReference type="GO" id="GO:0006508">
    <property type="term" value="P:proteolysis"/>
    <property type="evidence" value="ECO:0007669"/>
    <property type="project" value="UniProtKB-KW"/>
</dbReference>
<evidence type="ECO:0000256" key="6">
    <source>
        <dbReference type="ARBA" id="ARBA00022729"/>
    </source>
</evidence>
<organism evidence="12 13">
    <name type="scientific">Haemaphysalis longicornis</name>
    <name type="common">Bush tick</name>
    <dbReference type="NCBI Taxonomy" id="44386"/>
    <lineage>
        <taxon>Eukaryota</taxon>
        <taxon>Metazoa</taxon>
        <taxon>Ecdysozoa</taxon>
        <taxon>Arthropoda</taxon>
        <taxon>Chelicerata</taxon>
        <taxon>Arachnida</taxon>
        <taxon>Acari</taxon>
        <taxon>Parasitiformes</taxon>
        <taxon>Ixodida</taxon>
        <taxon>Ixodoidea</taxon>
        <taxon>Ixodidae</taxon>
        <taxon>Haemaphysalinae</taxon>
        <taxon>Haemaphysalis</taxon>
    </lineage>
</organism>
<keyword evidence="8" id="KW-0862">Zinc</keyword>
<evidence type="ECO:0000313" key="12">
    <source>
        <dbReference type="EMBL" id="KAH9376301.1"/>
    </source>
</evidence>
<dbReference type="Gene3D" id="3.50.30.30">
    <property type="match status" value="1"/>
</dbReference>
<sequence length="113" mass="12428">MFEKLRKEGLDFVHTENATVVDWRRGHEEAWIVKPRVKKMDILGLGGSIATPAEGIEAPVFVVNCFDDLQANAAKVGKHVIQVLDVVSSFLKLRLENAGSTAPRCETLVLKGT</sequence>
<evidence type="ECO:0000256" key="1">
    <source>
        <dbReference type="ARBA" id="ARBA00004613"/>
    </source>
</evidence>
<evidence type="ECO:0000313" key="13">
    <source>
        <dbReference type="Proteomes" id="UP000821853"/>
    </source>
</evidence>
<proteinExistence type="inferred from homology"/>
<gene>
    <name evidence="12" type="ORF">HPB48_021945</name>
</gene>
<keyword evidence="3" id="KW-0964">Secreted</keyword>
<dbReference type="PANTHER" id="PTHR12053">
    <property type="entry name" value="PROTEASE FAMILY M28 PLASMA GLUTAMATE CARBOXYPEPTIDASE-RELATED"/>
    <property type="match status" value="1"/>
</dbReference>
<keyword evidence="13" id="KW-1185">Reference proteome</keyword>
<evidence type="ECO:0000256" key="3">
    <source>
        <dbReference type="ARBA" id="ARBA00022525"/>
    </source>
</evidence>
<evidence type="ECO:0000256" key="11">
    <source>
        <dbReference type="ARBA" id="ARBA00023180"/>
    </source>
</evidence>
<evidence type="ECO:0000256" key="8">
    <source>
        <dbReference type="ARBA" id="ARBA00022833"/>
    </source>
</evidence>